<dbReference type="InterPro" id="IPR050187">
    <property type="entry name" value="Lipid_Phosphate_FormReg"/>
</dbReference>
<reference evidence="8" key="1">
    <citation type="journal article" date="2011" name="Genome Biol.">
        <title>Comparative and functional genomics provide insights into the pathogenicity of dermatophytic fungi.</title>
        <authorList>
            <person name="Burmester A."/>
            <person name="Shelest E."/>
            <person name="Gloeckner G."/>
            <person name="Heddergott C."/>
            <person name="Schindler S."/>
            <person name="Staib P."/>
            <person name="Heidel A."/>
            <person name="Felder M."/>
            <person name="Petzold A."/>
            <person name="Szafranski K."/>
            <person name="Feuermann M."/>
            <person name="Pedruzzi I."/>
            <person name="Priebe S."/>
            <person name="Groth M."/>
            <person name="Winkler R."/>
            <person name="Li W."/>
            <person name="Kniemeyer O."/>
            <person name="Schroeckh V."/>
            <person name="Hertweck C."/>
            <person name="Hube B."/>
            <person name="White T.C."/>
            <person name="Platzer M."/>
            <person name="Guthke R."/>
            <person name="Heitman J."/>
            <person name="Woestemeyer J."/>
            <person name="Zipfel P.F."/>
            <person name="Monod M."/>
            <person name="Brakhage A.A."/>
        </authorList>
    </citation>
    <scope>NUCLEOTIDE SEQUENCE [LARGE SCALE GENOMIC DNA]</scope>
    <source>
        <strain evidence="8">ATCC MYA-4681 / CBS 112371</strain>
    </source>
</reference>
<dbReference type="RefSeq" id="XP_003010924.1">
    <property type="nucleotide sequence ID" value="XM_003010878.1"/>
</dbReference>
<dbReference type="GeneID" id="9525040"/>
<keyword evidence="3" id="KW-0418">Kinase</keyword>
<dbReference type="GO" id="GO:0005524">
    <property type="term" value="F:ATP binding"/>
    <property type="evidence" value="ECO:0007669"/>
    <property type="project" value="UniProtKB-KW"/>
</dbReference>
<evidence type="ECO:0000256" key="4">
    <source>
        <dbReference type="ARBA" id="ARBA00022840"/>
    </source>
</evidence>
<dbReference type="HOGENOM" id="CLU_013399_0_1_1"/>
<dbReference type="InterPro" id="IPR017438">
    <property type="entry name" value="ATP-NAD_kinase_N"/>
</dbReference>
<dbReference type="InterPro" id="IPR045540">
    <property type="entry name" value="YegS/DAGK_C"/>
</dbReference>
<evidence type="ECO:0000313" key="8">
    <source>
        <dbReference type="Proteomes" id="UP000008866"/>
    </source>
</evidence>
<proteinExistence type="predicted"/>
<organism evidence="7 8">
    <name type="scientific">Arthroderma benhamiae (strain ATCC MYA-4681 / CBS 112371)</name>
    <name type="common">Trichophyton mentagrophytes</name>
    <dbReference type="NCBI Taxonomy" id="663331"/>
    <lineage>
        <taxon>Eukaryota</taxon>
        <taxon>Fungi</taxon>
        <taxon>Dikarya</taxon>
        <taxon>Ascomycota</taxon>
        <taxon>Pezizomycotina</taxon>
        <taxon>Eurotiomycetes</taxon>
        <taxon>Eurotiomycetidae</taxon>
        <taxon>Onygenales</taxon>
        <taxon>Arthrodermataceae</taxon>
        <taxon>Trichophyton</taxon>
    </lineage>
</organism>
<dbReference type="PANTHER" id="PTHR12358">
    <property type="entry name" value="SPHINGOSINE KINASE"/>
    <property type="match status" value="1"/>
</dbReference>
<keyword evidence="1" id="KW-0808">Transferase</keyword>
<keyword evidence="4" id="KW-0067">ATP-binding</keyword>
<dbReference type="OMA" id="TMGNFYA"/>
<evidence type="ECO:0000259" key="6">
    <source>
        <dbReference type="PROSITE" id="PS50146"/>
    </source>
</evidence>
<keyword evidence="8" id="KW-1185">Reference proteome</keyword>
<dbReference type="Pfam" id="PF00781">
    <property type="entry name" value="DAGK_cat"/>
    <property type="match status" value="1"/>
</dbReference>
<dbReference type="PANTHER" id="PTHR12358:SF31">
    <property type="entry name" value="ACYLGLYCEROL KINASE, MITOCHONDRIAL"/>
    <property type="match status" value="1"/>
</dbReference>
<sequence>MTFGRLFSDSRDAGREEDAEMQAPRDEASVLPVGVNALLTLTTDSLVIQGKAIPGCHSCFFPLSYLPYTLPYTLYILEIYQLITYAMASLQTIAIIINLVEVAAARYLLHLDVGLATVCYSIERTQLSRAETWVASLLDLAYGEAQKKKRIKVLVNPFGGKGNASKIYYKEVEPIFEAANCVIETQVTEYSGHAIEIAEKIDVDAWDVIAAASGDGSIFEIFNGLGKKENAGEALAKLAVAHIPCGSGNAMSRNLNGTAGPSMAALCIIKGLRTPLDLVSISHGQRRTISFLSQAFGIVADSDLGTDNLRWMGPARFTIGFLIRLFGNTVYPCDVALKVEIDDKKRIKEHYNAVVQNKSNAEPREEIPESGGLPPLKYGLATDPIPDDWMRISHDKLGNFYSGNMAFMSQDANFFPASLPNDGFLDVIMIRGDISRLTAVQMLGALEDGELFDLPDVHALKISAFRITPRNPEDGYISIDGEQIPYEPFQAEVHKGLGTVISRSGFKYETGKGS</sequence>
<dbReference type="Proteomes" id="UP000008866">
    <property type="component" value="Unassembled WGS sequence"/>
</dbReference>
<dbReference type="InterPro" id="IPR001206">
    <property type="entry name" value="Diacylglycerol_kinase_cat_dom"/>
</dbReference>
<dbReference type="PROSITE" id="PS50146">
    <property type="entry name" value="DAGK"/>
    <property type="match status" value="1"/>
</dbReference>
<dbReference type="EMBL" id="ABSU01000031">
    <property type="protein sequence ID" value="EFE30284.1"/>
    <property type="molecule type" value="Genomic_DNA"/>
</dbReference>
<evidence type="ECO:0000313" key="7">
    <source>
        <dbReference type="EMBL" id="EFE30284.1"/>
    </source>
</evidence>
<dbReference type="SMART" id="SM00046">
    <property type="entry name" value="DAGKc"/>
    <property type="match status" value="1"/>
</dbReference>
<evidence type="ECO:0000256" key="5">
    <source>
        <dbReference type="SAM" id="MobiDB-lite"/>
    </source>
</evidence>
<evidence type="ECO:0000256" key="1">
    <source>
        <dbReference type="ARBA" id="ARBA00022679"/>
    </source>
</evidence>
<name>D4B2Y8_ARTBC</name>
<evidence type="ECO:0000256" key="3">
    <source>
        <dbReference type="ARBA" id="ARBA00022777"/>
    </source>
</evidence>
<dbReference type="KEGG" id="abe:ARB_02821"/>
<accession>D4B2Y8</accession>
<dbReference type="InterPro" id="IPR055916">
    <property type="entry name" value="DUF7493"/>
</dbReference>
<dbReference type="STRING" id="663331.D4B2Y8"/>
<dbReference type="Pfam" id="PF19279">
    <property type="entry name" value="YegS_C"/>
    <property type="match status" value="1"/>
</dbReference>
<feature type="region of interest" description="Disordered" evidence="5">
    <location>
        <begin position="1"/>
        <end position="26"/>
    </location>
</feature>
<dbReference type="eggNOG" id="KOG1116">
    <property type="taxonomic scope" value="Eukaryota"/>
</dbReference>
<dbReference type="SUPFAM" id="SSF111331">
    <property type="entry name" value="NAD kinase/diacylglycerol kinase-like"/>
    <property type="match status" value="1"/>
</dbReference>
<dbReference type="InterPro" id="IPR016064">
    <property type="entry name" value="NAD/diacylglycerol_kinase_sf"/>
</dbReference>
<dbReference type="GO" id="GO:0005737">
    <property type="term" value="C:cytoplasm"/>
    <property type="evidence" value="ECO:0007669"/>
    <property type="project" value="TreeGrafter"/>
</dbReference>
<dbReference type="Gene3D" id="2.60.200.40">
    <property type="match status" value="1"/>
</dbReference>
<keyword evidence="2" id="KW-0547">Nucleotide-binding</keyword>
<dbReference type="Gene3D" id="3.40.50.10330">
    <property type="entry name" value="Probable inorganic polyphosphate/atp-NAD kinase, domain 1"/>
    <property type="match status" value="1"/>
</dbReference>
<dbReference type="Pfam" id="PF24321">
    <property type="entry name" value="DUF7493"/>
    <property type="match status" value="1"/>
</dbReference>
<protein>
    <recommendedName>
        <fullName evidence="6">DAGKc domain-containing protein</fullName>
    </recommendedName>
</protein>
<gene>
    <name evidence="7" type="ORF">ARB_02821</name>
</gene>
<evidence type="ECO:0000256" key="2">
    <source>
        <dbReference type="ARBA" id="ARBA00022741"/>
    </source>
</evidence>
<comment type="caution">
    <text evidence="7">The sequence shown here is derived from an EMBL/GenBank/DDBJ whole genome shotgun (WGS) entry which is preliminary data.</text>
</comment>
<dbReference type="GO" id="GO:0001727">
    <property type="term" value="F:lipid kinase activity"/>
    <property type="evidence" value="ECO:0007669"/>
    <property type="project" value="TreeGrafter"/>
</dbReference>
<dbReference type="GO" id="GO:0046512">
    <property type="term" value="P:sphingosine biosynthetic process"/>
    <property type="evidence" value="ECO:0007669"/>
    <property type="project" value="TreeGrafter"/>
</dbReference>
<dbReference type="AlphaFoldDB" id="D4B2Y8"/>
<dbReference type="GO" id="GO:0016020">
    <property type="term" value="C:membrane"/>
    <property type="evidence" value="ECO:0007669"/>
    <property type="project" value="TreeGrafter"/>
</dbReference>
<feature type="domain" description="DAGKc" evidence="6">
    <location>
        <begin position="146"/>
        <end position="285"/>
    </location>
</feature>